<evidence type="ECO:0000313" key="4">
    <source>
        <dbReference type="Proteomes" id="UP001597197"/>
    </source>
</evidence>
<proteinExistence type="predicted"/>
<feature type="chain" id="PRO_5047541594" evidence="2">
    <location>
        <begin position="24"/>
        <end position="142"/>
    </location>
</feature>
<comment type="caution">
    <text evidence="3">The sequence shown here is derived from an EMBL/GenBank/DDBJ whole genome shotgun (WGS) entry which is preliminary data.</text>
</comment>
<keyword evidence="4" id="KW-1185">Reference proteome</keyword>
<keyword evidence="1" id="KW-0472">Membrane</keyword>
<dbReference type="Proteomes" id="UP001597197">
    <property type="component" value="Unassembled WGS sequence"/>
</dbReference>
<keyword evidence="1" id="KW-0812">Transmembrane</keyword>
<protein>
    <submittedName>
        <fullName evidence="3">Uncharacterized protein</fullName>
    </submittedName>
</protein>
<keyword evidence="1" id="KW-1133">Transmembrane helix</keyword>
<gene>
    <name evidence="3" type="ORF">ACFSDX_16690</name>
</gene>
<organism evidence="3 4">
    <name type="scientific">Hymenobacter bucti</name>
    <dbReference type="NCBI Taxonomy" id="1844114"/>
    <lineage>
        <taxon>Bacteria</taxon>
        <taxon>Pseudomonadati</taxon>
        <taxon>Bacteroidota</taxon>
        <taxon>Cytophagia</taxon>
        <taxon>Cytophagales</taxon>
        <taxon>Hymenobacteraceae</taxon>
        <taxon>Hymenobacter</taxon>
    </lineage>
</organism>
<dbReference type="EMBL" id="JBHUFD010000006">
    <property type="protein sequence ID" value="MFD1874083.1"/>
    <property type="molecule type" value="Genomic_DNA"/>
</dbReference>
<feature type="transmembrane region" description="Helical" evidence="1">
    <location>
        <begin position="91"/>
        <end position="108"/>
    </location>
</feature>
<evidence type="ECO:0000313" key="3">
    <source>
        <dbReference type="EMBL" id="MFD1874083.1"/>
    </source>
</evidence>
<feature type="signal peptide" evidence="2">
    <location>
        <begin position="1"/>
        <end position="23"/>
    </location>
</feature>
<name>A0ABW4QWX1_9BACT</name>
<evidence type="ECO:0000256" key="2">
    <source>
        <dbReference type="SAM" id="SignalP"/>
    </source>
</evidence>
<accession>A0ABW4QWX1</accession>
<reference evidence="4" key="1">
    <citation type="journal article" date="2019" name="Int. J. Syst. Evol. Microbiol.">
        <title>The Global Catalogue of Microorganisms (GCM) 10K type strain sequencing project: providing services to taxonomists for standard genome sequencing and annotation.</title>
        <authorList>
            <consortium name="The Broad Institute Genomics Platform"/>
            <consortium name="The Broad Institute Genome Sequencing Center for Infectious Disease"/>
            <person name="Wu L."/>
            <person name="Ma J."/>
        </authorList>
    </citation>
    <scope>NUCLEOTIDE SEQUENCE [LARGE SCALE GENOMIC DNA]</scope>
    <source>
        <strain evidence="4">CGMCC 1.15795</strain>
    </source>
</reference>
<keyword evidence="2" id="KW-0732">Signal</keyword>
<dbReference type="RefSeq" id="WP_382319542.1">
    <property type="nucleotide sequence ID" value="NZ_JBHUIA010000003.1"/>
</dbReference>
<sequence length="142" mass="15207">MFQTLRLLLALLLLVAGSHSVCAQALALGAASPADSLAAPLAADTDTVAALHRLFASQRRKRSYVVGVTAVVVGAGLIPDSSPGAIISQRVAVLFLGIPVLGAELLYYNAFSQKREQRAVAAFEAHQLPRALRRRLKARYFR</sequence>
<evidence type="ECO:0000256" key="1">
    <source>
        <dbReference type="SAM" id="Phobius"/>
    </source>
</evidence>